<keyword evidence="3 7" id="KW-0812">Transmembrane</keyword>
<evidence type="ECO:0000256" key="1">
    <source>
        <dbReference type="ARBA" id="ARBA00004651"/>
    </source>
</evidence>
<dbReference type="Gene3D" id="1.20.81.30">
    <property type="entry name" value="Type II secretion system (T2SS), domain F"/>
    <property type="match status" value="1"/>
</dbReference>
<dbReference type="PANTHER" id="PTHR35007">
    <property type="entry name" value="INTEGRAL MEMBRANE PROTEIN-RELATED"/>
    <property type="match status" value="1"/>
</dbReference>
<evidence type="ECO:0000256" key="6">
    <source>
        <dbReference type="SAM" id="MobiDB-lite"/>
    </source>
</evidence>
<proteinExistence type="predicted"/>
<comment type="subcellular location">
    <subcellularLocation>
        <location evidence="1">Cell membrane</location>
        <topology evidence="1">Multi-pass membrane protein</topology>
    </subcellularLocation>
</comment>
<protein>
    <submittedName>
        <fullName evidence="9">Type II secretion system F family protein</fullName>
    </submittedName>
</protein>
<evidence type="ECO:0000256" key="4">
    <source>
        <dbReference type="ARBA" id="ARBA00022989"/>
    </source>
</evidence>
<evidence type="ECO:0000313" key="10">
    <source>
        <dbReference type="Proteomes" id="UP001595868"/>
    </source>
</evidence>
<feature type="compositionally biased region" description="Basic and acidic residues" evidence="6">
    <location>
        <begin position="16"/>
        <end position="25"/>
    </location>
</feature>
<gene>
    <name evidence="9" type="ORF">ACFOX0_18190</name>
</gene>
<dbReference type="PANTHER" id="PTHR35007:SF3">
    <property type="entry name" value="POSSIBLE CONSERVED ALANINE RICH MEMBRANE PROTEIN"/>
    <property type="match status" value="1"/>
</dbReference>
<reference evidence="10" key="1">
    <citation type="journal article" date="2019" name="Int. J. Syst. Evol. Microbiol.">
        <title>The Global Catalogue of Microorganisms (GCM) 10K type strain sequencing project: providing services to taxonomists for standard genome sequencing and annotation.</title>
        <authorList>
            <consortium name="The Broad Institute Genomics Platform"/>
            <consortium name="The Broad Institute Genome Sequencing Center for Infectious Disease"/>
            <person name="Wu L."/>
            <person name="Ma J."/>
        </authorList>
    </citation>
    <scope>NUCLEOTIDE SEQUENCE [LARGE SCALE GENOMIC DNA]</scope>
    <source>
        <strain evidence="10">2902at01</strain>
    </source>
</reference>
<evidence type="ECO:0000256" key="3">
    <source>
        <dbReference type="ARBA" id="ARBA00022692"/>
    </source>
</evidence>
<keyword evidence="10" id="KW-1185">Reference proteome</keyword>
<sequence>MATTGNRHARPGRPITGDHHARQGRPELPAGAARREPEPGQRILRPDRIRLAALLGGVAAAVLVGGWLGPVIGLVLAICLDPLLRRVESPDTRRRRAREAADLPLAADLLAAALRSGAPVDRAVAAVADALGGPLGGRLSSVAWTIRLGGEPDEAWSYLAPVGGADRLIRAVVRSSASGAALARALGRLADDLRTDRALAAETAARRAGVLIVLPLGLCFLPAFILAGLVPVIVAVLGDVL</sequence>
<evidence type="ECO:0000256" key="5">
    <source>
        <dbReference type="ARBA" id="ARBA00023136"/>
    </source>
</evidence>
<comment type="caution">
    <text evidence="9">The sequence shown here is derived from an EMBL/GenBank/DDBJ whole genome shotgun (WGS) entry which is preliminary data.</text>
</comment>
<accession>A0ABV8KPD6</accession>
<name>A0ABV8KPD6_9ACTN</name>
<feature type="region of interest" description="Disordered" evidence="6">
    <location>
        <begin position="1"/>
        <end position="41"/>
    </location>
</feature>
<dbReference type="RefSeq" id="WP_377547305.1">
    <property type="nucleotide sequence ID" value="NZ_JBHSBN010000011.1"/>
</dbReference>
<dbReference type="EMBL" id="JBHSBN010000011">
    <property type="protein sequence ID" value="MFC4107848.1"/>
    <property type="molecule type" value="Genomic_DNA"/>
</dbReference>
<keyword evidence="2" id="KW-1003">Cell membrane</keyword>
<keyword evidence="5 7" id="KW-0472">Membrane</keyword>
<dbReference type="InterPro" id="IPR042094">
    <property type="entry name" value="T2SS_GspF_sf"/>
</dbReference>
<dbReference type="Pfam" id="PF00482">
    <property type="entry name" value="T2SSF"/>
    <property type="match status" value="1"/>
</dbReference>
<evidence type="ECO:0000256" key="2">
    <source>
        <dbReference type="ARBA" id="ARBA00022475"/>
    </source>
</evidence>
<dbReference type="Proteomes" id="UP001595868">
    <property type="component" value="Unassembled WGS sequence"/>
</dbReference>
<evidence type="ECO:0000259" key="8">
    <source>
        <dbReference type="Pfam" id="PF00482"/>
    </source>
</evidence>
<keyword evidence="4 7" id="KW-1133">Transmembrane helix</keyword>
<feature type="transmembrane region" description="Helical" evidence="7">
    <location>
        <begin position="210"/>
        <end position="237"/>
    </location>
</feature>
<evidence type="ECO:0000256" key="7">
    <source>
        <dbReference type="SAM" id="Phobius"/>
    </source>
</evidence>
<feature type="transmembrane region" description="Helical" evidence="7">
    <location>
        <begin position="51"/>
        <end position="84"/>
    </location>
</feature>
<evidence type="ECO:0000313" key="9">
    <source>
        <dbReference type="EMBL" id="MFC4107848.1"/>
    </source>
</evidence>
<feature type="domain" description="Type II secretion system protein GspF" evidence="8">
    <location>
        <begin position="107"/>
        <end position="227"/>
    </location>
</feature>
<organism evidence="9 10">
    <name type="scientific">Micromonospora zhanjiangensis</name>
    <dbReference type="NCBI Taxonomy" id="1522057"/>
    <lineage>
        <taxon>Bacteria</taxon>
        <taxon>Bacillati</taxon>
        <taxon>Actinomycetota</taxon>
        <taxon>Actinomycetes</taxon>
        <taxon>Micromonosporales</taxon>
        <taxon>Micromonosporaceae</taxon>
        <taxon>Micromonospora</taxon>
    </lineage>
</organism>
<dbReference type="InterPro" id="IPR018076">
    <property type="entry name" value="T2SS_GspF_dom"/>
</dbReference>